<dbReference type="NCBIfam" id="NF008686">
    <property type="entry name" value="PRK11705.1"/>
    <property type="match status" value="1"/>
</dbReference>
<dbReference type="Gene3D" id="3.40.50.150">
    <property type="entry name" value="Vaccinia Virus protein VP39"/>
    <property type="match status" value="1"/>
</dbReference>
<keyword evidence="4" id="KW-0949">S-adenosyl-L-methionine</keyword>
<keyword evidence="5" id="KW-0443">Lipid metabolism</keyword>
<dbReference type="InterPro" id="IPR029063">
    <property type="entry name" value="SAM-dependent_MTases_sf"/>
</dbReference>
<accession>A0ABS1CL42</accession>
<gene>
    <name evidence="6" type="ORF">CKO31_18235</name>
</gene>
<dbReference type="Pfam" id="PF02353">
    <property type="entry name" value="CMAS"/>
    <property type="match status" value="1"/>
</dbReference>
<keyword evidence="7" id="KW-1185">Reference proteome</keyword>
<dbReference type="InterPro" id="IPR050723">
    <property type="entry name" value="CFA/CMAS"/>
</dbReference>
<evidence type="ECO:0000256" key="4">
    <source>
        <dbReference type="ARBA" id="ARBA00022691"/>
    </source>
</evidence>
<proteinExistence type="inferred from homology"/>
<keyword evidence="2" id="KW-0489">Methyltransferase</keyword>
<evidence type="ECO:0000256" key="2">
    <source>
        <dbReference type="ARBA" id="ARBA00022603"/>
    </source>
</evidence>
<sequence length="375" mass="42545">MAWPEALVRARFAAAGVPIDGEHPWAIQVRDARFFRELLARGSLGLGEAYVAGVWEAERLDETIRRLLAANLDRIAMPMDALRRAALATAALWRNRQGRRGARAAASFHYDAGNALFRAMLGPSMVYSCGYWRAADNLDDAQAAKLDLICRKLDLAPGQRLLDIGCGWGSLAAHAARRYGVEVLGVTLSREQQTFAARRTADLPVTIRLQDYRDVRGRFDRIVSVGMFEHVGPRNYRAFFDTAAQLLADDGLLLLHTIGRYDTTAQTDAWIDRHVFPGGKLPSAAQIAAAIERRFVFEDWHNFGPDYDRTLTAWWENLRRAWEPQGFAARCGEAQLRRWRYYLLACAGFFRARHGQLWQVVLCKHSRRARYRRVV</sequence>
<keyword evidence="3" id="KW-0808">Transferase</keyword>
<evidence type="ECO:0000313" key="6">
    <source>
        <dbReference type="EMBL" id="MBK1632645.1"/>
    </source>
</evidence>
<dbReference type="SUPFAM" id="SSF53335">
    <property type="entry name" value="S-adenosyl-L-methionine-dependent methyltransferases"/>
    <property type="match status" value="1"/>
</dbReference>
<reference evidence="6 7" key="1">
    <citation type="journal article" date="2020" name="Microorganisms">
        <title>Osmotic Adaptation and Compatible Solute Biosynthesis of Phototrophic Bacteria as Revealed from Genome Analyses.</title>
        <authorList>
            <person name="Imhoff J.F."/>
            <person name="Rahn T."/>
            <person name="Kunzel S."/>
            <person name="Keller A."/>
            <person name="Neulinger S.C."/>
        </authorList>
    </citation>
    <scope>NUCLEOTIDE SEQUENCE [LARGE SCALE GENOMIC DNA]</scope>
    <source>
        <strain evidence="6 7">DSM 6210</strain>
    </source>
</reference>
<dbReference type="CDD" id="cd02440">
    <property type="entry name" value="AdoMet_MTases"/>
    <property type="match status" value="1"/>
</dbReference>
<comment type="similarity">
    <text evidence="1">Belongs to the CFA/CMAS family.</text>
</comment>
<organism evidence="6 7">
    <name type="scientific">Thiohalocapsa halophila</name>
    <dbReference type="NCBI Taxonomy" id="69359"/>
    <lineage>
        <taxon>Bacteria</taxon>
        <taxon>Pseudomonadati</taxon>
        <taxon>Pseudomonadota</taxon>
        <taxon>Gammaproteobacteria</taxon>
        <taxon>Chromatiales</taxon>
        <taxon>Chromatiaceae</taxon>
        <taxon>Thiohalocapsa</taxon>
    </lineage>
</organism>
<dbReference type="EMBL" id="NRRV01000053">
    <property type="protein sequence ID" value="MBK1632645.1"/>
    <property type="molecule type" value="Genomic_DNA"/>
</dbReference>
<evidence type="ECO:0000256" key="3">
    <source>
        <dbReference type="ARBA" id="ARBA00022679"/>
    </source>
</evidence>
<dbReference type="Proteomes" id="UP000748752">
    <property type="component" value="Unassembled WGS sequence"/>
</dbReference>
<dbReference type="PIRSF" id="PIRSF003085">
    <property type="entry name" value="CMAS"/>
    <property type="match status" value="1"/>
</dbReference>
<evidence type="ECO:0000313" key="7">
    <source>
        <dbReference type="Proteomes" id="UP000748752"/>
    </source>
</evidence>
<evidence type="ECO:0000256" key="1">
    <source>
        <dbReference type="ARBA" id="ARBA00010815"/>
    </source>
</evidence>
<dbReference type="InterPro" id="IPR003333">
    <property type="entry name" value="CMAS"/>
</dbReference>
<evidence type="ECO:0000256" key="5">
    <source>
        <dbReference type="ARBA" id="ARBA00023098"/>
    </source>
</evidence>
<name>A0ABS1CL42_9GAMM</name>
<comment type="caution">
    <text evidence="6">The sequence shown here is derived from an EMBL/GenBank/DDBJ whole genome shotgun (WGS) entry which is preliminary data.</text>
</comment>
<dbReference type="PANTHER" id="PTHR43667:SF1">
    <property type="entry name" value="CYCLOPROPANE-FATTY-ACYL-PHOSPHOLIPID SYNTHASE"/>
    <property type="match status" value="1"/>
</dbReference>
<dbReference type="PANTHER" id="PTHR43667">
    <property type="entry name" value="CYCLOPROPANE-FATTY-ACYL-PHOSPHOLIPID SYNTHASE"/>
    <property type="match status" value="1"/>
</dbReference>
<protein>
    <submittedName>
        <fullName evidence="6">Cyclopropane-fatty-acyl-phospholipid synthase</fullName>
    </submittedName>
</protein>